<protein>
    <submittedName>
        <fullName evidence="1">Uncharacterized protein</fullName>
    </submittedName>
</protein>
<name>A0A816RK57_9BILA</name>
<organism evidence="1 2">
    <name type="scientific">Rotaria magnacalcarata</name>
    <dbReference type="NCBI Taxonomy" id="392030"/>
    <lineage>
        <taxon>Eukaryota</taxon>
        <taxon>Metazoa</taxon>
        <taxon>Spiralia</taxon>
        <taxon>Gnathifera</taxon>
        <taxon>Rotifera</taxon>
        <taxon>Eurotatoria</taxon>
        <taxon>Bdelloidea</taxon>
        <taxon>Philodinida</taxon>
        <taxon>Philodinidae</taxon>
        <taxon>Rotaria</taxon>
    </lineage>
</organism>
<evidence type="ECO:0000313" key="1">
    <source>
        <dbReference type="EMBL" id="CAF2074253.1"/>
    </source>
</evidence>
<dbReference type="AlphaFoldDB" id="A0A816RK57"/>
<dbReference type="Proteomes" id="UP000663824">
    <property type="component" value="Unassembled WGS sequence"/>
</dbReference>
<gene>
    <name evidence="1" type="ORF">MBJ925_LOCUS17285</name>
</gene>
<proteinExistence type="predicted"/>
<comment type="caution">
    <text evidence="1">The sequence shown here is derived from an EMBL/GenBank/DDBJ whole genome shotgun (WGS) entry which is preliminary data.</text>
</comment>
<accession>A0A816RK57</accession>
<dbReference type="PANTHER" id="PTHR32046:SF11">
    <property type="entry name" value="IMMUNE-ASSOCIATED NUCLEOTIDE-BINDING PROTEIN 10-LIKE"/>
    <property type="match status" value="1"/>
</dbReference>
<evidence type="ECO:0000313" key="2">
    <source>
        <dbReference type="Proteomes" id="UP000663824"/>
    </source>
</evidence>
<sequence length="226" mass="26026">MEKSPTQDDTLCRQLFKTHEASLSLLYLVFADFSYCSCKPSHMKILEPSIRKSLSSTESSKINILLIDETDVDKLTLINALINYLAFRSLYDVRNDQPIVLIHVSFMVKIGDRFEESLINFGRFNSNENHHSLGHSVTQYIVNQEENLYSANPLSTFNVKLCKSLHELKKKYVVVLNEVQQDDPEQINIDYIYNYIGEILAYPVISQQMEKNEAQMNSGGNEEIFN</sequence>
<dbReference type="EMBL" id="CAJNRE010008602">
    <property type="protein sequence ID" value="CAF2074253.1"/>
    <property type="molecule type" value="Genomic_DNA"/>
</dbReference>
<dbReference type="PANTHER" id="PTHR32046">
    <property type="entry name" value="G DOMAIN-CONTAINING PROTEIN"/>
    <property type="match status" value="1"/>
</dbReference>
<reference evidence="1" key="1">
    <citation type="submission" date="2021-02" db="EMBL/GenBank/DDBJ databases">
        <authorList>
            <person name="Nowell W R."/>
        </authorList>
    </citation>
    <scope>NUCLEOTIDE SEQUENCE</scope>
</reference>